<dbReference type="PANTHER" id="PTHR43701">
    <property type="entry name" value="MEMBRANE TRANSPORTER PROTEIN MJ0441-RELATED"/>
    <property type="match status" value="1"/>
</dbReference>
<dbReference type="OrthoDB" id="25340at2"/>
<accession>B2A3K2</accession>
<evidence type="ECO:0000313" key="7">
    <source>
        <dbReference type="EMBL" id="ACB86431.1"/>
    </source>
</evidence>
<evidence type="ECO:0000256" key="5">
    <source>
        <dbReference type="ARBA" id="ARBA00023136"/>
    </source>
</evidence>
<dbReference type="EMBL" id="CP001034">
    <property type="protein sequence ID" value="ACB86431.1"/>
    <property type="molecule type" value="Genomic_DNA"/>
</dbReference>
<dbReference type="HOGENOM" id="CLU_045498_13_1_9"/>
<evidence type="ECO:0000256" key="1">
    <source>
        <dbReference type="ARBA" id="ARBA00004141"/>
    </source>
</evidence>
<evidence type="ECO:0000256" key="3">
    <source>
        <dbReference type="ARBA" id="ARBA00022692"/>
    </source>
</evidence>
<dbReference type="KEGG" id="nth:Nther_2884"/>
<dbReference type="Pfam" id="PF01925">
    <property type="entry name" value="TauE"/>
    <property type="match status" value="1"/>
</dbReference>
<dbReference type="InParanoid" id="B2A3K2"/>
<evidence type="ECO:0000256" key="6">
    <source>
        <dbReference type="RuleBase" id="RU363041"/>
    </source>
</evidence>
<proteinExistence type="inferred from homology"/>
<keyword evidence="6" id="KW-1003">Cell membrane</keyword>
<feature type="transmembrane region" description="Helical" evidence="6">
    <location>
        <begin position="99"/>
        <end position="117"/>
    </location>
</feature>
<keyword evidence="4 6" id="KW-1133">Transmembrane helix</keyword>
<evidence type="ECO:0000256" key="2">
    <source>
        <dbReference type="ARBA" id="ARBA00009142"/>
    </source>
</evidence>
<dbReference type="GO" id="GO:0005886">
    <property type="term" value="C:plasma membrane"/>
    <property type="evidence" value="ECO:0007669"/>
    <property type="project" value="UniProtKB-SubCell"/>
</dbReference>
<dbReference type="STRING" id="457570.Nther_2884"/>
<dbReference type="Proteomes" id="UP000001683">
    <property type="component" value="Chromosome"/>
</dbReference>
<feature type="transmembrane region" description="Helical" evidence="6">
    <location>
        <begin position="43"/>
        <end position="61"/>
    </location>
</feature>
<organism evidence="7 8">
    <name type="scientific">Natranaerobius thermophilus (strain ATCC BAA-1301 / DSM 18059 / JW/NM-WN-LF)</name>
    <dbReference type="NCBI Taxonomy" id="457570"/>
    <lineage>
        <taxon>Bacteria</taxon>
        <taxon>Bacillati</taxon>
        <taxon>Bacillota</taxon>
        <taxon>Clostridia</taxon>
        <taxon>Natranaerobiales</taxon>
        <taxon>Natranaerobiaceae</taxon>
        <taxon>Natranaerobius</taxon>
    </lineage>
</organism>
<evidence type="ECO:0000256" key="4">
    <source>
        <dbReference type="ARBA" id="ARBA00022989"/>
    </source>
</evidence>
<comment type="similarity">
    <text evidence="2 6">Belongs to the 4-toluene sulfonate uptake permease (TSUP) (TC 2.A.102) family.</text>
</comment>
<protein>
    <recommendedName>
        <fullName evidence="6">Probable membrane transporter protein</fullName>
    </recommendedName>
</protein>
<dbReference type="AlphaFoldDB" id="B2A3K2"/>
<keyword evidence="8" id="KW-1185">Reference proteome</keyword>
<dbReference type="InterPro" id="IPR002781">
    <property type="entry name" value="TM_pro_TauE-like"/>
</dbReference>
<name>B2A3K2_NATTJ</name>
<keyword evidence="3 6" id="KW-0812">Transmembrane</keyword>
<feature type="transmembrane region" description="Helical" evidence="6">
    <location>
        <begin position="73"/>
        <end position="93"/>
    </location>
</feature>
<comment type="subcellular location">
    <subcellularLocation>
        <location evidence="6">Cell membrane</location>
        <topology evidence="6">Multi-pass membrane protein</topology>
    </subcellularLocation>
    <subcellularLocation>
        <location evidence="1">Membrane</location>
        <topology evidence="1">Multi-pass membrane protein</topology>
    </subcellularLocation>
</comment>
<sequence length="120" mass="12644">MILETILIYVIGFITGIVTGLALGGGAVLIPFLVLLVQIEQHVAQGVTLIAFLPMSIIAIITHYKQGNVNKSLIIPLASGSIIGAIGGAILAMSFSPEVLTKIYGGFLIVMGCYEFYSSM</sequence>
<keyword evidence="5 6" id="KW-0472">Membrane</keyword>
<reference evidence="7 8" key="2">
    <citation type="journal article" date="2011" name="J. Bacteriol.">
        <title>Complete genome sequence of the anaerobic, halophilic alkalithermophile Natranaerobius thermophilus JW/NM-WN-LF.</title>
        <authorList>
            <person name="Zhao B."/>
            <person name="Mesbah N.M."/>
            <person name="Dalin E."/>
            <person name="Goodwin L."/>
            <person name="Nolan M."/>
            <person name="Pitluck S."/>
            <person name="Chertkov O."/>
            <person name="Brettin T.S."/>
            <person name="Han J."/>
            <person name="Larimer F.W."/>
            <person name="Land M.L."/>
            <person name="Hauser L."/>
            <person name="Kyrpides N."/>
            <person name="Wiegel J."/>
        </authorList>
    </citation>
    <scope>NUCLEOTIDE SEQUENCE [LARGE SCALE GENOMIC DNA]</scope>
    <source>
        <strain evidence="8">ATCC BAA-1301 / DSM 18059 / JW/NM-WN-LF</strain>
    </source>
</reference>
<reference evidence="7 8" key="1">
    <citation type="submission" date="2008-04" db="EMBL/GenBank/DDBJ databases">
        <title>Complete sequence of chromosome of Natranaerobius thermophilus JW/NM-WN-LF.</title>
        <authorList>
            <consortium name="US DOE Joint Genome Institute"/>
            <person name="Copeland A."/>
            <person name="Lucas S."/>
            <person name="Lapidus A."/>
            <person name="Glavina del Rio T."/>
            <person name="Dalin E."/>
            <person name="Tice H."/>
            <person name="Bruce D."/>
            <person name="Goodwin L."/>
            <person name="Pitluck S."/>
            <person name="Chertkov O."/>
            <person name="Brettin T."/>
            <person name="Detter J.C."/>
            <person name="Han C."/>
            <person name="Kuske C.R."/>
            <person name="Schmutz J."/>
            <person name="Larimer F."/>
            <person name="Land M."/>
            <person name="Hauser L."/>
            <person name="Kyrpides N."/>
            <person name="Lykidis A."/>
            <person name="Mesbah N.M."/>
            <person name="Wiegel J."/>
        </authorList>
    </citation>
    <scope>NUCLEOTIDE SEQUENCE [LARGE SCALE GENOMIC DNA]</scope>
    <source>
        <strain evidence="8">ATCC BAA-1301 / DSM 18059 / JW/NM-WN-LF</strain>
    </source>
</reference>
<evidence type="ECO:0000313" key="8">
    <source>
        <dbReference type="Proteomes" id="UP000001683"/>
    </source>
</evidence>
<dbReference type="PANTHER" id="PTHR43701:SF2">
    <property type="entry name" value="MEMBRANE TRANSPORTER PROTEIN YJNA-RELATED"/>
    <property type="match status" value="1"/>
</dbReference>
<feature type="transmembrane region" description="Helical" evidence="6">
    <location>
        <begin position="7"/>
        <end position="37"/>
    </location>
</feature>
<dbReference type="InterPro" id="IPR051598">
    <property type="entry name" value="TSUP/Inactive_protease-like"/>
</dbReference>
<dbReference type="eggNOG" id="COG0730">
    <property type="taxonomic scope" value="Bacteria"/>
</dbReference>
<gene>
    <name evidence="7" type="ordered locus">Nther_2884</name>
</gene>